<protein>
    <recommendedName>
        <fullName evidence="10">tRNA (guanine(37)-N1)-methyltransferase</fullName>
        <ecNumber evidence="10">2.1.1.228</ecNumber>
    </recommendedName>
    <alternativeName>
        <fullName evidence="10">M1G-methyltransferase</fullName>
    </alternativeName>
    <alternativeName>
        <fullName evidence="10">tRNA [GM37] methyltransferase</fullName>
    </alternativeName>
    <alternativeName>
        <fullName evidence="10">tRNA methyltransferase 5</fullName>
    </alternativeName>
</protein>
<dbReference type="HAMAP" id="MF_03152">
    <property type="entry name" value="TRM5"/>
    <property type="match status" value="1"/>
</dbReference>
<dbReference type="Proteomes" id="UP000799438">
    <property type="component" value="Unassembled WGS sequence"/>
</dbReference>
<dbReference type="EC" id="2.1.1.228" evidence="10"/>
<comment type="subunit">
    <text evidence="10">Monomer.</text>
</comment>
<keyword evidence="13" id="KW-1185">Reference proteome</keyword>
<dbReference type="AlphaFoldDB" id="A0A6A6BBI5"/>
<evidence type="ECO:0000256" key="8">
    <source>
        <dbReference type="ARBA" id="ARBA00023242"/>
    </source>
</evidence>
<keyword evidence="3 10" id="KW-0489">Methyltransferase</keyword>
<dbReference type="Pfam" id="PF02475">
    <property type="entry name" value="TRM5-TYW2_MTfase"/>
    <property type="match status" value="1"/>
</dbReference>
<keyword evidence="4 10" id="KW-0808">Transferase</keyword>
<dbReference type="Gene3D" id="3.30.300.110">
    <property type="entry name" value="Met-10+ protein-like domains"/>
    <property type="match status" value="1"/>
</dbReference>
<comment type="catalytic activity">
    <reaction evidence="9 10">
        <text>guanosine(37) in tRNA + S-adenosyl-L-methionine = N(1)-methylguanosine(37) in tRNA + S-adenosyl-L-homocysteine + H(+)</text>
        <dbReference type="Rhea" id="RHEA:36899"/>
        <dbReference type="Rhea" id="RHEA-COMP:10145"/>
        <dbReference type="Rhea" id="RHEA-COMP:10147"/>
        <dbReference type="ChEBI" id="CHEBI:15378"/>
        <dbReference type="ChEBI" id="CHEBI:57856"/>
        <dbReference type="ChEBI" id="CHEBI:59789"/>
        <dbReference type="ChEBI" id="CHEBI:73542"/>
        <dbReference type="ChEBI" id="CHEBI:74269"/>
        <dbReference type="EC" id="2.1.1.228"/>
    </reaction>
</comment>
<keyword evidence="6 10" id="KW-0819">tRNA processing</keyword>
<comment type="similarity">
    <text evidence="10">Belongs to the TRM5 / TYW2 family.</text>
</comment>
<dbReference type="GO" id="GO:0070901">
    <property type="term" value="P:mitochondrial tRNA methylation"/>
    <property type="evidence" value="ECO:0007669"/>
    <property type="project" value="UniProtKB-ARBA"/>
</dbReference>
<dbReference type="GO" id="GO:0052906">
    <property type="term" value="F:tRNA (guanine(37)-N1)-methyltransferase activity"/>
    <property type="evidence" value="ECO:0007669"/>
    <property type="project" value="UniProtKB-UniRule"/>
</dbReference>
<dbReference type="InterPro" id="IPR056744">
    <property type="entry name" value="TRM5/TYW2-like_N"/>
</dbReference>
<evidence type="ECO:0000313" key="13">
    <source>
        <dbReference type="Proteomes" id="UP000799438"/>
    </source>
</evidence>
<dbReference type="GO" id="GO:0002939">
    <property type="term" value="P:tRNA N1-guanine methylation"/>
    <property type="evidence" value="ECO:0007669"/>
    <property type="project" value="TreeGrafter"/>
</dbReference>
<feature type="binding site" evidence="10">
    <location>
        <position position="347"/>
    </location>
    <ligand>
        <name>S-adenosyl-L-methionine</name>
        <dbReference type="ChEBI" id="CHEBI:59789"/>
    </ligand>
</feature>
<dbReference type="PANTHER" id="PTHR23245">
    <property type="entry name" value="TRNA METHYLTRANSFERASE"/>
    <property type="match status" value="1"/>
</dbReference>
<evidence type="ECO:0000256" key="9">
    <source>
        <dbReference type="ARBA" id="ARBA00047783"/>
    </source>
</evidence>
<dbReference type="InterPro" id="IPR029063">
    <property type="entry name" value="SAM-dependent_MTases_sf"/>
</dbReference>
<dbReference type="GO" id="GO:0005759">
    <property type="term" value="C:mitochondrial matrix"/>
    <property type="evidence" value="ECO:0007669"/>
    <property type="project" value="UniProtKB-SubCell"/>
</dbReference>
<evidence type="ECO:0000256" key="6">
    <source>
        <dbReference type="ARBA" id="ARBA00022694"/>
    </source>
</evidence>
<feature type="binding site" evidence="10">
    <location>
        <begin position="262"/>
        <end position="263"/>
    </location>
    <ligand>
        <name>S-adenosyl-L-methionine</name>
        <dbReference type="ChEBI" id="CHEBI:59789"/>
    </ligand>
</feature>
<evidence type="ECO:0000313" key="12">
    <source>
        <dbReference type="EMBL" id="KAF2140595.1"/>
    </source>
</evidence>
<dbReference type="PROSITE" id="PS51684">
    <property type="entry name" value="SAM_MT_TRM5_TYW2"/>
    <property type="match status" value="1"/>
</dbReference>
<dbReference type="EMBL" id="ML995489">
    <property type="protein sequence ID" value="KAF2140595.1"/>
    <property type="molecule type" value="Genomic_DNA"/>
</dbReference>
<comment type="caution">
    <text evidence="10">Lacks conserved residue(s) required for the propagation of feature annotation.</text>
</comment>
<gene>
    <name evidence="10" type="primary">TRM5</name>
    <name evidence="12" type="ORF">K452DRAFT_230371</name>
</gene>
<sequence length="473" mass="54371">MFRPPINRAMRTLDRAFFRRTFPISAARVTNNNDISMVRKALEKSQDILVQPRYQAVWSDPAQPGKRLVLLKPEIKHNDPSTWGPQVTEFQDANITTLVPHDVTLDYDYWTYDDIMKSILPEENQEDLYPKRFTQVGHILHLNLRESHQPYKQLIADVLFDKTKNIKTIISKIDNVGEESQFRTFAYEVLKGPDDLNVEVHEEGCTFCFDFAKVYWNSRLQAEHKRLVSTFKEGDAVCDVMAGIGPFAVPAGKKKVFVRANDLNPESYKYMVDAIKKNHVGPWVAPHNENGHKFIRTATAELYAHPRQHSQLIAHKYKPGEKKPANPPKPEEKRYTEPKIFSHYVMNLPASAIEFLPAFIGLYSRHPFKKLLKGAAPETLFSPHTPFKLPMIHVYCFERKGGDVVAEQSADVCKRISEQLDYVITPDTPDVSIYDVRDVAPNKRMFCASFRLPAEVAFRPQRPRSQEGTFEVD</sequence>
<dbReference type="GO" id="GO:0005634">
    <property type="term" value="C:nucleus"/>
    <property type="evidence" value="ECO:0007669"/>
    <property type="project" value="UniProtKB-SubCell"/>
</dbReference>
<dbReference type="SUPFAM" id="SSF53335">
    <property type="entry name" value="S-adenosyl-L-methionine-dependent methyltransferases"/>
    <property type="match status" value="1"/>
</dbReference>
<keyword evidence="2 10" id="KW-0963">Cytoplasm</keyword>
<comment type="similarity">
    <text evidence="1">Belongs to the class I-like SAM-binding methyltransferase superfamily. TRM5/TYW2 family.</text>
</comment>
<evidence type="ECO:0000256" key="10">
    <source>
        <dbReference type="HAMAP-Rule" id="MF_03152"/>
    </source>
</evidence>
<dbReference type="Pfam" id="PF25133">
    <property type="entry name" value="TYW2_N_2"/>
    <property type="match status" value="1"/>
</dbReference>
<dbReference type="FunFam" id="3.30.300.110:FF:000001">
    <property type="entry name" value="tRNA (guanine(37)-N1)-methyltransferase"/>
    <property type="match status" value="1"/>
</dbReference>
<evidence type="ECO:0000256" key="1">
    <source>
        <dbReference type="ARBA" id="ARBA00009775"/>
    </source>
</evidence>
<accession>A0A6A6BBI5</accession>
<evidence type="ECO:0000256" key="4">
    <source>
        <dbReference type="ARBA" id="ARBA00022679"/>
    </source>
</evidence>
<keyword evidence="8 10" id="KW-0539">Nucleus</keyword>
<dbReference type="OrthoDB" id="408788at2759"/>
<evidence type="ECO:0000256" key="2">
    <source>
        <dbReference type="ARBA" id="ARBA00022490"/>
    </source>
</evidence>
<dbReference type="InterPro" id="IPR056743">
    <property type="entry name" value="TRM5-TYW2-like_MTfase"/>
</dbReference>
<keyword evidence="5 10" id="KW-0949">S-adenosyl-L-methionine</keyword>
<comment type="subcellular location">
    <subcellularLocation>
        <location evidence="10">Mitochondrion matrix</location>
    </subcellularLocation>
    <subcellularLocation>
        <location evidence="10">Nucleus</location>
    </subcellularLocation>
    <subcellularLocation>
        <location evidence="10">Cytoplasm</location>
    </subcellularLocation>
    <text evidence="10">Predominantly in the mitochondria and in the nucleus.</text>
</comment>
<feature type="domain" description="SAM-dependent methyltransferase TRM5/TYW2-type" evidence="11">
    <location>
        <begin position="133"/>
        <end position="454"/>
    </location>
</feature>
<keyword evidence="7 10" id="KW-0496">Mitochondrion</keyword>
<proteinExistence type="inferred from homology"/>
<evidence type="ECO:0000256" key="3">
    <source>
        <dbReference type="ARBA" id="ARBA00022603"/>
    </source>
</evidence>
<comment type="function">
    <text evidence="10">Specifically methylates the N1 position of guanosine-37 in various cytoplasmic and mitochondrial tRNAs. Methylation is not dependent on the nature of the nucleoside 5' of the target nucleoside. This is the first step in the biosynthesis of wybutosine (yW), a modified base adjacent to the anticodon of tRNAs and required for accurate decoding.</text>
</comment>
<dbReference type="PANTHER" id="PTHR23245:SF36">
    <property type="entry name" value="TRNA (GUANINE(37)-N1)-METHYLTRANSFERASE"/>
    <property type="match status" value="1"/>
</dbReference>
<reference evidence="12" key="1">
    <citation type="journal article" date="2020" name="Stud. Mycol.">
        <title>101 Dothideomycetes genomes: a test case for predicting lifestyles and emergence of pathogens.</title>
        <authorList>
            <person name="Haridas S."/>
            <person name="Albert R."/>
            <person name="Binder M."/>
            <person name="Bloem J."/>
            <person name="Labutti K."/>
            <person name="Salamov A."/>
            <person name="Andreopoulos B."/>
            <person name="Baker S."/>
            <person name="Barry K."/>
            <person name="Bills G."/>
            <person name="Bluhm B."/>
            <person name="Cannon C."/>
            <person name="Castanera R."/>
            <person name="Culley D."/>
            <person name="Daum C."/>
            <person name="Ezra D."/>
            <person name="Gonzalez J."/>
            <person name="Henrissat B."/>
            <person name="Kuo A."/>
            <person name="Liang C."/>
            <person name="Lipzen A."/>
            <person name="Lutzoni F."/>
            <person name="Magnuson J."/>
            <person name="Mondo S."/>
            <person name="Nolan M."/>
            <person name="Ohm R."/>
            <person name="Pangilinan J."/>
            <person name="Park H.-J."/>
            <person name="Ramirez L."/>
            <person name="Alfaro M."/>
            <person name="Sun H."/>
            <person name="Tritt A."/>
            <person name="Yoshinaga Y."/>
            <person name="Zwiers L.-H."/>
            <person name="Turgeon B."/>
            <person name="Goodwin S."/>
            <person name="Spatafora J."/>
            <person name="Crous P."/>
            <person name="Grigoriev I."/>
        </authorList>
    </citation>
    <scope>NUCLEOTIDE SEQUENCE</scope>
    <source>
        <strain evidence="12">CBS 121167</strain>
    </source>
</reference>
<evidence type="ECO:0000256" key="5">
    <source>
        <dbReference type="ARBA" id="ARBA00022691"/>
    </source>
</evidence>
<name>A0A6A6BBI5_9PEZI</name>
<organism evidence="12 13">
    <name type="scientific">Aplosporella prunicola CBS 121167</name>
    <dbReference type="NCBI Taxonomy" id="1176127"/>
    <lineage>
        <taxon>Eukaryota</taxon>
        <taxon>Fungi</taxon>
        <taxon>Dikarya</taxon>
        <taxon>Ascomycota</taxon>
        <taxon>Pezizomycotina</taxon>
        <taxon>Dothideomycetes</taxon>
        <taxon>Dothideomycetes incertae sedis</taxon>
        <taxon>Botryosphaeriales</taxon>
        <taxon>Aplosporellaceae</taxon>
        <taxon>Aplosporella</taxon>
    </lineage>
</organism>
<feature type="binding site" evidence="10">
    <location>
        <position position="224"/>
    </location>
    <ligand>
        <name>S-adenosyl-L-methionine</name>
        <dbReference type="ChEBI" id="CHEBI:59789"/>
    </ligand>
</feature>
<dbReference type="InterPro" id="IPR025792">
    <property type="entry name" value="tRNA_Gua_MeTrfase_euk"/>
</dbReference>
<evidence type="ECO:0000259" key="11">
    <source>
        <dbReference type="PROSITE" id="PS51684"/>
    </source>
</evidence>
<dbReference type="InterPro" id="IPR030382">
    <property type="entry name" value="MeTrfase_TRM5/TYW2"/>
</dbReference>
<evidence type="ECO:0000256" key="7">
    <source>
        <dbReference type="ARBA" id="ARBA00023128"/>
    </source>
</evidence>
<dbReference type="Gene3D" id="3.40.50.150">
    <property type="entry name" value="Vaccinia Virus protein VP39"/>
    <property type="match status" value="1"/>
</dbReference>